<dbReference type="GO" id="GO:0003677">
    <property type="term" value="F:DNA binding"/>
    <property type="evidence" value="ECO:0007669"/>
    <property type="project" value="UniProtKB-KW"/>
</dbReference>
<dbReference type="InterPro" id="IPR007627">
    <property type="entry name" value="RNA_pol_sigma70_r2"/>
</dbReference>
<keyword evidence="3" id="KW-0731">Sigma factor</keyword>
<dbReference type="InterPro" id="IPR039425">
    <property type="entry name" value="RNA_pol_sigma-70-like"/>
</dbReference>
<gene>
    <name evidence="8" type="primary">ylaC_5</name>
    <name evidence="8" type="ORF">SDC9_29118</name>
</gene>
<feature type="domain" description="RNA polymerase sigma factor 70 region 4 type 2" evidence="7">
    <location>
        <begin position="99"/>
        <end position="150"/>
    </location>
</feature>
<dbReference type="InterPro" id="IPR013324">
    <property type="entry name" value="RNA_pol_sigma_r3/r4-like"/>
</dbReference>
<dbReference type="InterPro" id="IPR013325">
    <property type="entry name" value="RNA_pol_sigma_r2"/>
</dbReference>
<dbReference type="GO" id="GO:0016987">
    <property type="term" value="F:sigma factor activity"/>
    <property type="evidence" value="ECO:0007669"/>
    <property type="project" value="UniProtKB-KW"/>
</dbReference>
<protein>
    <submittedName>
        <fullName evidence="8">RNA polymerase sigma factor YlaC</fullName>
    </submittedName>
</protein>
<dbReference type="Gene3D" id="1.10.1740.10">
    <property type="match status" value="1"/>
</dbReference>
<name>A0A644UVQ9_9ZZZZ</name>
<keyword evidence="5" id="KW-0804">Transcription</keyword>
<reference evidence="8" key="1">
    <citation type="submission" date="2019-08" db="EMBL/GenBank/DDBJ databases">
        <authorList>
            <person name="Kucharzyk K."/>
            <person name="Murdoch R.W."/>
            <person name="Higgins S."/>
            <person name="Loffler F."/>
        </authorList>
    </citation>
    <scope>NUCLEOTIDE SEQUENCE</scope>
</reference>
<dbReference type="Pfam" id="PF04542">
    <property type="entry name" value="Sigma70_r2"/>
    <property type="match status" value="1"/>
</dbReference>
<evidence type="ECO:0000259" key="7">
    <source>
        <dbReference type="Pfam" id="PF08281"/>
    </source>
</evidence>
<evidence type="ECO:0000256" key="3">
    <source>
        <dbReference type="ARBA" id="ARBA00023082"/>
    </source>
</evidence>
<dbReference type="InterPro" id="IPR014284">
    <property type="entry name" value="RNA_pol_sigma-70_dom"/>
</dbReference>
<evidence type="ECO:0000256" key="4">
    <source>
        <dbReference type="ARBA" id="ARBA00023125"/>
    </source>
</evidence>
<evidence type="ECO:0000313" key="8">
    <source>
        <dbReference type="EMBL" id="MPL83168.1"/>
    </source>
</evidence>
<dbReference type="SUPFAM" id="SSF88659">
    <property type="entry name" value="Sigma3 and sigma4 domains of RNA polymerase sigma factors"/>
    <property type="match status" value="1"/>
</dbReference>
<accession>A0A644UVQ9</accession>
<dbReference type="Pfam" id="PF08281">
    <property type="entry name" value="Sigma70_r4_2"/>
    <property type="match status" value="1"/>
</dbReference>
<dbReference type="NCBIfam" id="TIGR02937">
    <property type="entry name" value="sigma70-ECF"/>
    <property type="match status" value="1"/>
</dbReference>
<dbReference type="PANTHER" id="PTHR43133:SF8">
    <property type="entry name" value="RNA POLYMERASE SIGMA FACTOR HI_1459-RELATED"/>
    <property type="match status" value="1"/>
</dbReference>
<dbReference type="SUPFAM" id="SSF88946">
    <property type="entry name" value="Sigma2 domain of RNA polymerase sigma factors"/>
    <property type="match status" value="1"/>
</dbReference>
<dbReference type="InterPro" id="IPR036388">
    <property type="entry name" value="WH-like_DNA-bd_sf"/>
</dbReference>
<dbReference type="EMBL" id="VSSQ01000172">
    <property type="protein sequence ID" value="MPL83168.1"/>
    <property type="molecule type" value="Genomic_DNA"/>
</dbReference>
<evidence type="ECO:0000256" key="1">
    <source>
        <dbReference type="ARBA" id="ARBA00010641"/>
    </source>
</evidence>
<dbReference type="InterPro" id="IPR013249">
    <property type="entry name" value="RNA_pol_sigma70_r4_t2"/>
</dbReference>
<comment type="caution">
    <text evidence="8">The sequence shown here is derived from an EMBL/GenBank/DDBJ whole genome shotgun (WGS) entry which is preliminary data.</text>
</comment>
<evidence type="ECO:0000256" key="2">
    <source>
        <dbReference type="ARBA" id="ARBA00023015"/>
    </source>
</evidence>
<comment type="similarity">
    <text evidence="1">Belongs to the sigma-70 factor family. ECF subfamily.</text>
</comment>
<keyword evidence="2" id="KW-0805">Transcription regulation</keyword>
<proteinExistence type="inferred from homology"/>
<dbReference type="PANTHER" id="PTHR43133">
    <property type="entry name" value="RNA POLYMERASE ECF-TYPE SIGMA FACTO"/>
    <property type="match status" value="1"/>
</dbReference>
<dbReference type="CDD" id="cd06171">
    <property type="entry name" value="Sigma70_r4"/>
    <property type="match status" value="1"/>
</dbReference>
<evidence type="ECO:0000259" key="6">
    <source>
        <dbReference type="Pfam" id="PF04542"/>
    </source>
</evidence>
<organism evidence="8">
    <name type="scientific">bioreactor metagenome</name>
    <dbReference type="NCBI Taxonomy" id="1076179"/>
    <lineage>
        <taxon>unclassified sequences</taxon>
        <taxon>metagenomes</taxon>
        <taxon>ecological metagenomes</taxon>
    </lineage>
</organism>
<keyword evidence="4" id="KW-0238">DNA-binding</keyword>
<dbReference type="AlphaFoldDB" id="A0A644UVQ9"/>
<dbReference type="GO" id="GO:0006352">
    <property type="term" value="P:DNA-templated transcription initiation"/>
    <property type="evidence" value="ECO:0007669"/>
    <property type="project" value="InterPro"/>
</dbReference>
<sequence>MKSEMLEYYKEILNYVSKLVGDKESAKDIAQETFVRVMELDSNKQINRSFLYKTARNIVIDELRKNKKFSHVEFLEETYSIPKYEQPDEIVIEDNQYKNLMKIVNTLPSRSKEAFIFHAIDGYSRKEIAEIMGISQNAVEKHITRATKKLQEKLTNKVGQLER</sequence>
<evidence type="ECO:0000256" key="5">
    <source>
        <dbReference type="ARBA" id="ARBA00023163"/>
    </source>
</evidence>
<feature type="domain" description="RNA polymerase sigma-70 region 2" evidence="6">
    <location>
        <begin position="7"/>
        <end position="68"/>
    </location>
</feature>
<dbReference type="Gene3D" id="1.10.10.10">
    <property type="entry name" value="Winged helix-like DNA-binding domain superfamily/Winged helix DNA-binding domain"/>
    <property type="match status" value="1"/>
</dbReference>